<dbReference type="InterPro" id="IPR036286">
    <property type="entry name" value="LexA/Signal_pep-like_sf"/>
</dbReference>
<keyword evidence="2" id="KW-0238">DNA-binding</keyword>
<evidence type="ECO:0000313" key="5">
    <source>
        <dbReference type="EMBL" id="CAK8054338.1"/>
    </source>
</evidence>
<keyword evidence="3" id="KW-0804">Transcription</keyword>
<dbReference type="CDD" id="cd06529">
    <property type="entry name" value="S24_LexA-like"/>
    <property type="match status" value="1"/>
</dbReference>
<dbReference type="InterPro" id="IPR039418">
    <property type="entry name" value="LexA-like"/>
</dbReference>
<dbReference type="SUPFAM" id="SSF47413">
    <property type="entry name" value="lambda repressor-like DNA-binding domains"/>
    <property type="match status" value="1"/>
</dbReference>
<reference evidence="5 6" key="1">
    <citation type="submission" date="2024-01" db="EMBL/GenBank/DDBJ databases">
        <authorList>
            <person name="Botero Cardona J."/>
        </authorList>
    </citation>
    <scope>NUCLEOTIDE SEQUENCE [LARGE SCALE GENOMIC DNA]</scope>
    <source>
        <strain evidence="5 6">LMG 33000</strain>
    </source>
</reference>
<dbReference type="RefSeq" id="WP_349641891.1">
    <property type="nucleotide sequence ID" value="NZ_CAWVOH010000002.1"/>
</dbReference>
<evidence type="ECO:0000313" key="6">
    <source>
        <dbReference type="Proteomes" id="UP001314241"/>
    </source>
</evidence>
<dbReference type="Pfam" id="PF01381">
    <property type="entry name" value="HTH_3"/>
    <property type="match status" value="1"/>
</dbReference>
<keyword evidence="6" id="KW-1185">Reference proteome</keyword>
<dbReference type="InterPro" id="IPR001387">
    <property type="entry name" value="Cro/C1-type_HTH"/>
</dbReference>
<dbReference type="Proteomes" id="UP001314241">
    <property type="component" value="Unassembled WGS sequence"/>
</dbReference>
<dbReference type="CDD" id="cd00093">
    <property type="entry name" value="HTH_XRE"/>
    <property type="match status" value="1"/>
</dbReference>
<dbReference type="PANTHER" id="PTHR40661:SF1">
    <property type="entry name" value="HTH CRO_C1-TYPE DOMAIN-CONTAINING PROTEIN"/>
    <property type="match status" value="1"/>
</dbReference>
<organism evidence="5 6">
    <name type="scientific">Eupransor demetentiae</name>
    <dbReference type="NCBI Taxonomy" id="3109584"/>
    <lineage>
        <taxon>Bacteria</taxon>
        <taxon>Bacillati</taxon>
        <taxon>Bacillota</taxon>
        <taxon>Bacilli</taxon>
        <taxon>Lactobacillales</taxon>
        <taxon>Lactobacillaceae</taxon>
        <taxon>Eupransor</taxon>
    </lineage>
</organism>
<dbReference type="Gene3D" id="1.10.260.40">
    <property type="entry name" value="lambda repressor-like DNA-binding domains"/>
    <property type="match status" value="1"/>
</dbReference>
<dbReference type="PANTHER" id="PTHR40661">
    <property type="match status" value="1"/>
</dbReference>
<evidence type="ECO:0000256" key="3">
    <source>
        <dbReference type="ARBA" id="ARBA00023163"/>
    </source>
</evidence>
<dbReference type="Pfam" id="PF00717">
    <property type="entry name" value="Peptidase_S24"/>
    <property type="match status" value="1"/>
</dbReference>
<feature type="domain" description="HTH cro/C1-type" evidence="4">
    <location>
        <begin position="7"/>
        <end position="66"/>
    </location>
</feature>
<dbReference type="SUPFAM" id="SSF51306">
    <property type="entry name" value="LexA/Signal peptidase"/>
    <property type="match status" value="1"/>
</dbReference>
<dbReference type="Gene3D" id="2.10.109.10">
    <property type="entry name" value="Umud Fragment, subunit A"/>
    <property type="match status" value="1"/>
</dbReference>
<dbReference type="SMART" id="SM00530">
    <property type="entry name" value="HTH_XRE"/>
    <property type="match status" value="1"/>
</dbReference>
<accession>A0ABP0EPZ1</accession>
<sequence>MDFAEQLKKLRNKRQLSLDRLAQELNQKYDSHISKSMLSRWEHGGDIQMSYVRILADFFQIPPALIIDDPASQNWQEFYQEFQQLNPGQQEKVVQFAKNLRADNKDEFAAHRRQNGSVEVYGAVSAGTGQYLSEPKPESEAFDGPIPDYDFAVRVSGDSMLPLFSDQELIFVKKTTAVRSGQIVIANYDQQAYVKKYIDDKAGRRLVSLNANYPDLPIEAGHEVSLLGVVIL</sequence>
<dbReference type="InterPro" id="IPR015927">
    <property type="entry name" value="Peptidase_S24_S26A/B/C"/>
</dbReference>
<gene>
    <name evidence="5" type="ORF">R54876_GBNLAHCA_00904</name>
</gene>
<dbReference type="EMBL" id="CAWVOH010000002">
    <property type="protein sequence ID" value="CAK8054338.1"/>
    <property type="molecule type" value="Genomic_DNA"/>
</dbReference>
<evidence type="ECO:0000256" key="2">
    <source>
        <dbReference type="ARBA" id="ARBA00023125"/>
    </source>
</evidence>
<evidence type="ECO:0000259" key="4">
    <source>
        <dbReference type="PROSITE" id="PS50943"/>
    </source>
</evidence>
<evidence type="ECO:0000256" key="1">
    <source>
        <dbReference type="ARBA" id="ARBA00023015"/>
    </source>
</evidence>
<dbReference type="PROSITE" id="PS50943">
    <property type="entry name" value="HTH_CROC1"/>
    <property type="match status" value="1"/>
</dbReference>
<protein>
    <submittedName>
        <fullName evidence="5">Contains Cro/C1-type HTH and peptisase s24 domains</fullName>
    </submittedName>
</protein>
<comment type="caution">
    <text evidence="5">The sequence shown here is derived from an EMBL/GenBank/DDBJ whole genome shotgun (WGS) entry which is preliminary data.</text>
</comment>
<dbReference type="InterPro" id="IPR010982">
    <property type="entry name" value="Lambda_DNA-bd_dom_sf"/>
</dbReference>
<name>A0ABP0EPZ1_9LACO</name>
<keyword evidence="1" id="KW-0805">Transcription regulation</keyword>
<proteinExistence type="predicted"/>